<dbReference type="AlphaFoldDB" id="A0A8H4QPK8"/>
<proteinExistence type="inferred from homology"/>
<dbReference type="InterPro" id="IPR050432">
    <property type="entry name" value="FAD-linked_Oxidoreductases_BP"/>
</dbReference>
<feature type="domain" description="FAD-binding PCMH-type" evidence="3">
    <location>
        <begin position="141"/>
        <end position="327"/>
    </location>
</feature>
<name>A0A8H4QPK8_9AGAR</name>
<keyword evidence="2" id="KW-0560">Oxidoreductase</keyword>
<dbReference type="InterPro" id="IPR036318">
    <property type="entry name" value="FAD-bd_PCMH-like_sf"/>
</dbReference>
<protein>
    <recommendedName>
        <fullName evidence="3">FAD-binding PCMH-type domain-containing protein</fullName>
    </recommendedName>
</protein>
<sequence length="595" mass="65389">MARLGGVRINLDMNLAPAFGIVPTTLPAFGYGSGPLCGPLAPLASDWAALNDTVEGRLHFGHPWAKPCFSIYNGNKVQPNYEECAHVQDNFFNNHLNRSHAFGGYASTQFEACMATEESCLLDWTNAKNPSSFTTPQQCSQGSISPFYIDVRKKEDVMAAFQFSKEKGVTLTIKNTGHDFQGRSSAPDSLGLWIKHEPEFVAEGCDVEGQSAVTFGAGSQFHDLIEFAEAHGLQVVAGSDQSVGAAGGWAQGGGHSPLTPNYGLGADRTASRFPHTRFDLQYKVVTPDGVYRTVNKCQNEDLFFALRGGGGGTFGVVLEATMMASPRQSFRMANINWPPNNNNLREVLEIFLNNVTTFAKQGFGGYLTPTIGNLVLISPVPDLDEAQDLFKPLVELTTKMDGKSSVAEIASLHEWFQGWVDGRNGEQDPVGLPVALSSRFVPAKNHETESGRAELKEALINAFAHSAFSQIHITTAYGFKGSKGLDTSVHPSWRTALYQVIFVNSWYWDGTMADQQLAYTESTKAANYLREITPGAGAYLNEADIHEPNFEESFWGGHYPRLLEIKKKYDPDHLLDCWHCVGWKGPQEPQYKCYI</sequence>
<evidence type="ECO:0000259" key="3">
    <source>
        <dbReference type="PROSITE" id="PS51387"/>
    </source>
</evidence>
<organism evidence="4 5">
    <name type="scientific">Agrocybe pediades</name>
    <dbReference type="NCBI Taxonomy" id="84607"/>
    <lineage>
        <taxon>Eukaryota</taxon>
        <taxon>Fungi</taxon>
        <taxon>Dikarya</taxon>
        <taxon>Basidiomycota</taxon>
        <taxon>Agaricomycotina</taxon>
        <taxon>Agaricomycetes</taxon>
        <taxon>Agaricomycetidae</taxon>
        <taxon>Agaricales</taxon>
        <taxon>Agaricineae</taxon>
        <taxon>Strophariaceae</taxon>
        <taxon>Agrocybe</taxon>
    </lineage>
</organism>
<evidence type="ECO:0000313" key="5">
    <source>
        <dbReference type="Proteomes" id="UP000521872"/>
    </source>
</evidence>
<reference evidence="4 5" key="1">
    <citation type="submission" date="2019-12" db="EMBL/GenBank/DDBJ databases">
        <authorList>
            <person name="Floudas D."/>
            <person name="Bentzer J."/>
            <person name="Ahren D."/>
            <person name="Johansson T."/>
            <person name="Persson P."/>
            <person name="Tunlid A."/>
        </authorList>
    </citation>
    <scope>NUCLEOTIDE SEQUENCE [LARGE SCALE GENOMIC DNA]</scope>
    <source>
        <strain evidence="4 5">CBS 102.39</strain>
    </source>
</reference>
<comment type="caution">
    <text evidence="4">The sequence shown here is derived from an EMBL/GenBank/DDBJ whole genome shotgun (WGS) entry which is preliminary data.</text>
</comment>
<comment type="similarity">
    <text evidence="1">Belongs to the oxygen-dependent FAD-linked oxidoreductase family.</text>
</comment>
<dbReference type="PROSITE" id="PS51387">
    <property type="entry name" value="FAD_PCMH"/>
    <property type="match status" value="1"/>
</dbReference>
<dbReference type="EMBL" id="JAACJL010000044">
    <property type="protein sequence ID" value="KAF4614791.1"/>
    <property type="molecule type" value="Genomic_DNA"/>
</dbReference>
<evidence type="ECO:0000313" key="4">
    <source>
        <dbReference type="EMBL" id="KAF4614791.1"/>
    </source>
</evidence>
<dbReference type="Proteomes" id="UP000521872">
    <property type="component" value="Unassembled WGS sequence"/>
</dbReference>
<gene>
    <name evidence="4" type="ORF">D9613_002546</name>
</gene>
<dbReference type="SUPFAM" id="SSF56176">
    <property type="entry name" value="FAD-binding/transporter-associated domain-like"/>
    <property type="match status" value="1"/>
</dbReference>
<dbReference type="InterPro" id="IPR016166">
    <property type="entry name" value="FAD-bd_PCMH"/>
</dbReference>
<dbReference type="Pfam" id="PF01565">
    <property type="entry name" value="FAD_binding_4"/>
    <property type="match status" value="1"/>
</dbReference>
<dbReference type="GO" id="GO:0016491">
    <property type="term" value="F:oxidoreductase activity"/>
    <property type="evidence" value="ECO:0007669"/>
    <property type="project" value="UniProtKB-KW"/>
</dbReference>
<keyword evidence="5" id="KW-1185">Reference proteome</keyword>
<dbReference type="GO" id="GO:0071949">
    <property type="term" value="F:FAD binding"/>
    <property type="evidence" value="ECO:0007669"/>
    <property type="project" value="InterPro"/>
</dbReference>
<dbReference type="Pfam" id="PF08031">
    <property type="entry name" value="BBE"/>
    <property type="match status" value="1"/>
</dbReference>
<dbReference type="InterPro" id="IPR006094">
    <property type="entry name" value="Oxid_FAD_bind_N"/>
</dbReference>
<dbReference type="InterPro" id="IPR012951">
    <property type="entry name" value="BBE"/>
</dbReference>
<accession>A0A8H4QPK8</accession>
<dbReference type="PANTHER" id="PTHR13878">
    <property type="entry name" value="GULONOLACTONE OXIDASE"/>
    <property type="match status" value="1"/>
</dbReference>
<dbReference type="Gene3D" id="3.30.465.10">
    <property type="match status" value="2"/>
</dbReference>
<evidence type="ECO:0000256" key="1">
    <source>
        <dbReference type="ARBA" id="ARBA00005466"/>
    </source>
</evidence>
<evidence type="ECO:0000256" key="2">
    <source>
        <dbReference type="ARBA" id="ARBA00023002"/>
    </source>
</evidence>
<dbReference type="PANTHER" id="PTHR13878:SF91">
    <property type="entry name" value="FAD BINDING DOMAIN PROTEIN (AFU_ORTHOLOGUE AFUA_6G12070)-RELATED"/>
    <property type="match status" value="1"/>
</dbReference>
<dbReference type="InterPro" id="IPR016169">
    <property type="entry name" value="FAD-bd_PCMH_sub2"/>
</dbReference>